<dbReference type="SUPFAM" id="SSF51445">
    <property type="entry name" value="(Trans)glycosidases"/>
    <property type="match status" value="1"/>
</dbReference>
<name>A0A7R9KQW7_9ACAR</name>
<organism evidence="10">
    <name type="scientific">Medioppia subpectinata</name>
    <dbReference type="NCBI Taxonomy" id="1979941"/>
    <lineage>
        <taxon>Eukaryota</taxon>
        <taxon>Metazoa</taxon>
        <taxon>Ecdysozoa</taxon>
        <taxon>Arthropoda</taxon>
        <taxon>Chelicerata</taxon>
        <taxon>Arachnida</taxon>
        <taxon>Acari</taxon>
        <taxon>Acariformes</taxon>
        <taxon>Sarcoptiformes</taxon>
        <taxon>Oribatida</taxon>
        <taxon>Brachypylina</taxon>
        <taxon>Oppioidea</taxon>
        <taxon>Oppiidae</taxon>
        <taxon>Medioppia</taxon>
    </lineage>
</organism>
<evidence type="ECO:0000256" key="3">
    <source>
        <dbReference type="ARBA" id="ARBA00030512"/>
    </source>
</evidence>
<dbReference type="InterPro" id="IPR011496">
    <property type="entry name" value="O-GlcNAcase_cat"/>
</dbReference>
<comment type="catalytic activity">
    <reaction evidence="5">
        <text>3-O-(N-acetyl-beta-D-glucosaminyl)-L-threonyl-[protein] + H2O = L-threonyl-[protein] + N-acetyl-D-glucosamine</text>
        <dbReference type="Rhea" id="RHEA:48892"/>
        <dbReference type="Rhea" id="RHEA-COMP:11060"/>
        <dbReference type="Rhea" id="RHEA-COMP:12252"/>
        <dbReference type="ChEBI" id="CHEBI:15377"/>
        <dbReference type="ChEBI" id="CHEBI:30013"/>
        <dbReference type="ChEBI" id="CHEBI:90840"/>
        <dbReference type="ChEBI" id="CHEBI:506227"/>
        <dbReference type="EC" id="3.2.1.169"/>
    </reaction>
</comment>
<accession>A0A7R9KQW7</accession>
<dbReference type="GO" id="GO:0016231">
    <property type="term" value="F:beta-N-acetylglucosaminidase activity"/>
    <property type="evidence" value="ECO:0007669"/>
    <property type="project" value="TreeGrafter"/>
</dbReference>
<evidence type="ECO:0000313" key="10">
    <source>
        <dbReference type="EMBL" id="CAD7627457.1"/>
    </source>
</evidence>
<feature type="domain" description="GH84" evidence="9">
    <location>
        <begin position="29"/>
        <end position="304"/>
    </location>
</feature>
<keyword evidence="2" id="KW-0326">Glycosidase</keyword>
<gene>
    <name evidence="10" type="ORF">OSB1V03_LOCUS7883</name>
</gene>
<dbReference type="PANTHER" id="PTHR13170">
    <property type="entry name" value="O-GLCNACASE"/>
    <property type="match status" value="1"/>
</dbReference>
<dbReference type="Pfam" id="PF07555">
    <property type="entry name" value="NAGidase"/>
    <property type="match status" value="1"/>
</dbReference>
<dbReference type="GO" id="GO:0102571">
    <property type="term" value="F:[protein]-3-O-(N-acetyl-D-glucosaminyl)-L-serine/L-threonine O-N-acetyl-alpha-D-glucosaminase activity"/>
    <property type="evidence" value="ECO:0007669"/>
    <property type="project" value="UniProtKB-EC"/>
</dbReference>
<evidence type="ECO:0000256" key="6">
    <source>
        <dbReference type="ARBA" id="ARBA00066938"/>
    </source>
</evidence>
<proteinExistence type="predicted"/>
<dbReference type="EMBL" id="OC859328">
    <property type="protein sequence ID" value="CAD7627457.1"/>
    <property type="molecule type" value="Genomic_DNA"/>
</dbReference>
<dbReference type="AlphaFoldDB" id="A0A7R9KQW7"/>
<feature type="non-terminal residue" evidence="10">
    <location>
        <position position="1"/>
    </location>
</feature>
<dbReference type="GO" id="GO:0009100">
    <property type="term" value="P:glycoprotein metabolic process"/>
    <property type="evidence" value="ECO:0007669"/>
    <property type="project" value="TreeGrafter"/>
</dbReference>
<dbReference type="Gene3D" id="3.20.20.80">
    <property type="entry name" value="Glycosidases"/>
    <property type="match status" value="1"/>
</dbReference>
<feature type="compositionally biased region" description="Polar residues" evidence="8">
    <location>
        <begin position="422"/>
        <end position="432"/>
    </location>
</feature>
<evidence type="ECO:0000256" key="1">
    <source>
        <dbReference type="ARBA" id="ARBA00022801"/>
    </source>
</evidence>
<feature type="compositionally biased region" description="Acidic residues" evidence="8">
    <location>
        <begin position="491"/>
        <end position="505"/>
    </location>
</feature>
<dbReference type="PROSITE" id="PS52009">
    <property type="entry name" value="GH84"/>
    <property type="match status" value="1"/>
</dbReference>
<evidence type="ECO:0000256" key="2">
    <source>
        <dbReference type="ARBA" id="ARBA00023295"/>
    </source>
</evidence>
<dbReference type="InterPro" id="IPR051822">
    <property type="entry name" value="Glycosyl_Hydrolase_84"/>
</dbReference>
<feature type="region of interest" description="Disordered" evidence="8">
    <location>
        <begin position="473"/>
        <end position="508"/>
    </location>
</feature>
<dbReference type="OrthoDB" id="9975416at2759"/>
<evidence type="ECO:0000313" key="11">
    <source>
        <dbReference type="Proteomes" id="UP000759131"/>
    </source>
</evidence>
<evidence type="ECO:0000256" key="7">
    <source>
        <dbReference type="ARBA" id="ARBA00076634"/>
    </source>
</evidence>
<dbReference type="FunFam" id="3.20.20.80:FF:000009">
    <property type="entry name" value="O-GlcNAcase BT_4395"/>
    <property type="match status" value="1"/>
</dbReference>
<evidence type="ECO:0000256" key="8">
    <source>
        <dbReference type="SAM" id="MobiDB-lite"/>
    </source>
</evidence>
<dbReference type="PANTHER" id="PTHR13170:SF16">
    <property type="entry name" value="PROTEIN O-GLCNACASE"/>
    <property type="match status" value="1"/>
</dbReference>
<dbReference type="InterPro" id="IPR017853">
    <property type="entry name" value="GH"/>
</dbReference>
<comment type="catalytic activity">
    <reaction evidence="4">
        <text>3-O-(N-acetyl-beta-D-glucosaminyl)-L-seryl-[protein] + H2O = N-acetyl-D-glucosamine + L-seryl-[protein]</text>
        <dbReference type="Rhea" id="RHEA:48876"/>
        <dbReference type="Rhea" id="RHEA-COMP:9863"/>
        <dbReference type="Rhea" id="RHEA-COMP:12251"/>
        <dbReference type="ChEBI" id="CHEBI:15377"/>
        <dbReference type="ChEBI" id="CHEBI:29999"/>
        <dbReference type="ChEBI" id="CHEBI:90838"/>
        <dbReference type="ChEBI" id="CHEBI:506227"/>
        <dbReference type="EC" id="3.2.1.169"/>
    </reaction>
</comment>
<dbReference type="Gene3D" id="1.20.58.240">
    <property type="entry name" value="STAT, domain 1"/>
    <property type="match status" value="1"/>
</dbReference>
<sequence length="701" mass="79222">MSKMVDECIVSGIEPKTIEAKNQENNDHFMSGVVEGFYGRPWTATQRKDLFIKLKRFGLNTYMYAPKDDLKHRAYWRELYTVEEAEQLSSLITAAKESSIDLIYALSPGLDISYSSAKDVLCLKRKLEQVSQFGCNAFALLFDDIEPEISESDKEVFQSFASAQVSVSNDVYQSLGQPRFLFCPTEYCTSRAVPNVQNSEYLNTVGRTLMNGIDIMWTGCKVITHTITIQSIQELSEVLRRPPVIWDNLHANDYDQKRIFLGPYSGRSTDLIPHLRGVLTNPNCEYEPNFIAIHTLAQWTKCKSDAKCQLTSVSADIKLEAESDNGSIEDIPMHLSPTTYHPKKALRISINGWLAEFNKTKTAFGRSNSFIHLPLTPTVVPTVSSLPEVTDSLNEPKILEMTESPSTSLADPEGISTDKNTETISTNNSVSSAISKDVNQVLEPMDCNPSPNASPKHTFDSQMDVSNVVKSETFDSPTDLVHKNSANSIDSQEEMQTESSSESDEENRCNQLTVEDISLLVDLFYLPFEHGGQGLQFLNEFHWLKANGFLVSEYRRKRTTDPEGPEVSEWYERAAKFDDMTASVGRLLTRLTFCKNRSLLYDIYPYVWDIKGIISLLNSYVKWLGFSKGYKDAFQSGEQEPWVFRGGLTGELQRLLPVETVSDLFLYKAPESPSSQIYTIRPYLQSDESYVYDVCRKTYAL</sequence>
<evidence type="ECO:0000259" key="9">
    <source>
        <dbReference type="PROSITE" id="PS52009"/>
    </source>
</evidence>
<keyword evidence="1" id="KW-0378">Hydrolase</keyword>
<evidence type="ECO:0000256" key="4">
    <source>
        <dbReference type="ARBA" id="ARBA00050933"/>
    </source>
</evidence>
<dbReference type="Proteomes" id="UP000759131">
    <property type="component" value="Unassembled WGS sequence"/>
</dbReference>
<keyword evidence="11" id="KW-1185">Reference proteome</keyword>
<dbReference type="EMBL" id="CAJPIZ010004753">
    <property type="protein sequence ID" value="CAG2107887.1"/>
    <property type="molecule type" value="Genomic_DNA"/>
</dbReference>
<dbReference type="EC" id="3.2.1.169" evidence="6"/>
<protein>
    <recommendedName>
        <fullName evidence="6">protein O-GlcNAcase</fullName>
        <ecNumber evidence="6">3.2.1.169</ecNumber>
    </recommendedName>
    <alternativeName>
        <fullName evidence="3">Beta-N-acetylhexosaminidase</fullName>
    </alternativeName>
    <alternativeName>
        <fullName evidence="7">Beta-hexosaminidase</fullName>
    </alternativeName>
</protein>
<reference evidence="10" key="1">
    <citation type="submission" date="2020-11" db="EMBL/GenBank/DDBJ databases">
        <authorList>
            <person name="Tran Van P."/>
        </authorList>
    </citation>
    <scope>NUCLEOTIDE SEQUENCE</scope>
</reference>
<feature type="region of interest" description="Disordered" evidence="8">
    <location>
        <begin position="401"/>
        <end position="432"/>
    </location>
</feature>
<evidence type="ECO:0000256" key="5">
    <source>
        <dbReference type="ARBA" id="ARBA00052136"/>
    </source>
</evidence>